<dbReference type="Pfam" id="PF00378">
    <property type="entry name" value="ECH_1"/>
    <property type="match status" value="1"/>
</dbReference>
<dbReference type="UniPathway" id="UPA00659"/>
<protein>
    <submittedName>
        <fullName evidence="9">ClpP/crotonase-like domain-containing protein</fullName>
    </submittedName>
</protein>
<dbReference type="InterPro" id="IPR029045">
    <property type="entry name" value="ClpP/crotonase-like_dom_sf"/>
</dbReference>
<dbReference type="GO" id="GO:0051750">
    <property type="term" value="F:delta(3,5)-delta(2,4)-dienoyl-CoA isomerase activity"/>
    <property type="evidence" value="ECO:0007669"/>
    <property type="project" value="TreeGrafter"/>
</dbReference>
<evidence type="ECO:0000256" key="3">
    <source>
        <dbReference type="ARBA" id="ARBA00005254"/>
    </source>
</evidence>
<evidence type="ECO:0000256" key="2">
    <source>
        <dbReference type="ARBA" id="ARBA00005005"/>
    </source>
</evidence>
<dbReference type="SUPFAM" id="SSF52096">
    <property type="entry name" value="ClpP/crotonase"/>
    <property type="match status" value="1"/>
</dbReference>
<keyword evidence="7" id="KW-0576">Peroxisome</keyword>
<keyword evidence="8" id="KW-0413">Isomerase</keyword>
<dbReference type="GO" id="GO:0005739">
    <property type="term" value="C:mitochondrion"/>
    <property type="evidence" value="ECO:0007669"/>
    <property type="project" value="TreeGrafter"/>
</dbReference>
<dbReference type="GO" id="GO:0006635">
    <property type="term" value="P:fatty acid beta-oxidation"/>
    <property type="evidence" value="ECO:0007669"/>
    <property type="project" value="UniProtKB-UniPathway"/>
</dbReference>
<dbReference type="InterPro" id="IPR014748">
    <property type="entry name" value="Enoyl-CoA_hydra_C"/>
</dbReference>
<dbReference type="InterPro" id="IPR001753">
    <property type="entry name" value="Enoyl-CoA_hydra/iso"/>
</dbReference>
<evidence type="ECO:0000256" key="8">
    <source>
        <dbReference type="ARBA" id="ARBA00023235"/>
    </source>
</evidence>
<dbReference type="EMBL" id="QKWP01000047">
    <property type="protein sequence ID" value="RIB29094.1"/>
    <property type="molecule type" value="Genomic_DNA"/>
</dbReference>
<evidence type="ECO:0000256" key="6">
    <source>
        <dbReference type="ARBA" id="ARBA00023098"/>
    </source>
</evidence>
<proteinExistence type="inferred from homology"/>
<comment type="pathway">
    <text evidence="2">Lipid metabolism; fatty acid beta-oxidation.</text>
</comment>
<evidence type="ECO:0000256" key="4">
    <source>
        <dbReference type="ARBA" id="ARBA00022832"/>
    </source>
</evidence>
<dbReference type="Proteomes" id="UP000266673">
    <property type="component" value="Unassembled WGS sequence"/>
</dbReference>
<evidence type="ECO:0000313" key="9">
    <source>
        <dbReference type="EMBL" id="RIB29094.1"/>
    </source>
</evidence>
<evidence type="ECO:0000256" key="7">
    <source>
        <dbReference type="ARBA" id="ARBA00023140"/>
    </source>
</evidence>
<evidence type="ECO:0000256" key="1">
    <source>
        <dbReference type="ARBA" id="ARBA00004275"/>
    </source>
</evidence>
<dbReference type="CDD" id="cd06558">
    <property type="entry name" value="crotonase-like"/>
    <property type="match status" value="1"/>
</dbReference>
<evidence type="ECO:0000313" key="10">
    <source>
        <dbReference type="Proteomes" id="UP000266673"/>
    </source>
</evidence>
<dbReference type="FunFam" id="1.10.12.10:FF:000004">
    <property type="entry name" value="Delta3,5-delta2,4-dienoyl-CoA isomerase"/>
    <property type="match status" value="1"/>
</dbReference>
<dbReference type="Gene3D" id="1.10.12.10">
    <property type="entry name" value="Lyase 2-enoyl-coa Hydratase, Chain A, domain 2"/>
    <property type="match status" value="1"/>
</dbReference>
<evidence type="ECO:0000256" key="5">
    <source>
        <dbReference type="ARBA" id="ARBA00022990"/>
    </source>
</evidence>
<accession>A0A397W2Y2</accession>
<comment type="caution">
    <text evidence="9">The sequence shown here is derived from an EMBL/GenBank/DDBJ whole genome shotgun (WGS) entry which is preliminary data.</text>
</comment>
<sequence>MSYTFQTLKVTFPAQYVLHVELNNTERLNAFDRILWNDVKECFMRIDADSAVRVAVISGAGKLFSAGIDCIYLSAVNTLSEINNSEVTDFARKAYYLRRSVKILQDSFTAIESCNKPVIAVVHNACIGAGVDLITACDIRYCSQDAYFCVKEIDFGLAADIGTLQRLPKIVGNNSLVRELCFTGRKFSSTEALNFGLVNKILQTKEIALAEAFKTASIIASKSPVAIVGTKHLLNYSRDHSVNEGLEYTALWNSAMLNSEDLIEAFKSSMTKVKPTFAKL</sequence>
<comment type="similarity">
    <text evidence="3">Belongs to the enoyl-CoA hydratase/isomerase family.</text>
</comment>
<dbReference type="PANTHER" id="PTHR43149:SF1">
    <property type="entry name" value="DELTA(3,5)-DELTA(2,4)-DIENOYL-COA ISOMERASE, MITOCHONDRIAL"/>
    <property type="match status" value="1"/>
</dbReference>
<organism evidence="9 10">
    <name type="scientific">Gigaspora rosea</name>
    <dbReference type="NCBI Taxonomy" id="44941"/>
    <lineage>
        <taxon>Eukaryota</taxon>
        <taxon>Fungi</taxon>
        <taxon>Fungi incertae sedis</taxon>
        <taxon>Mucoromycota</taxon>
        <taxon>Glomeromycotina</taxon>
        <taxon>Glomeromycetes</taxon>
        <taxon>Diversisporales</taxon>
        <taxon>Gigasporaceae</taxon>
        <taxon>Gigaspora</taxon>
    </lineage>
</organism>
<dbReference type="InterPro" id="IPR045002">
    <property type="entry name" value="Ech1-like"/>
</dbReference>
<dbReference type="Gene3D" id="3.90.226.10">
    <property type="entry name" value="2-enoyl-CoA Hydratase, Chain A, domain 1"/>
    <property type="match status" value="1"/>
</dbReference>
<dbReference type="AlphaFoldDB" id="A0A397W2Y2"/>
<gene>
    <name evidence="9" type="ORF">C2G38_2156348</name>
</gene>
<keyword evidence="5" id="KW-0007">Acetylation</keyword>
<dbReference type="NCBIfam" id="NF004794">
    <property type="entry name" value="PRK06142.1"/>
    <property type="match status" value="1"/>
</dbReference>
<keyword evidence="10" id="KW-1185">Reference proteome</keyword>
<dbReference type="GO" id="GO:0005777">
    <property type="term" value="C:peroxisome"/>
    <property type="evidence" value="ECO:0007669"/>
    <property type="project" value="UniProtKB-SubCell"/>
</dbReference>
<keyword evidence="6" id="KW-0443">Lipid metabolism</keyword>
<reference evidence="9 10" key="1">
    <citation type="submission" date="2018-06" db="EMBL/GenBank/DDBJ databases">
        <title>Comparative genomics reveals the genomic features of Rhizophagus irregularis, R. cerebriforme, R. diaphanum and Gigaspora rosea, and their symbiotic lifestyle signature.</title>
        <authorList>
            <person name="Morin E."/>
            <person name="San Clemente H."/>
            <person name="Chen E.C.H."/>
            <person name="De La Providencia I."/>
            <person name="Hainaut M."/>
            <person name="Kuo A."/>
            <person name="Kohler A."/>
            <person name="Murat C."/>
            <person name="Tang N."/>
            <person name="Roy S."/>
            <person name="Loubradou J."/>
            <person name="Henrissat B."/>
            <person name="Grigoriev I.V."/>
            <person name="Corradi N."/>
            <person name="Roux C."/>
            <person name="Martin F.M."/>
        </authorList>
    </citation>
    <scope>NUCLEOTIDE SEQUENCE [LARGE SCALE GENOMIC DNA]</scope>
    <source>
        <strain evidence="9 10">DAOM 194757</strain>
    </source>
</reference>
<dbReference type="OrthoDB" id="14970at2759"/>
<dbReference type="PANTHER" id="PTHR43149">
    <property type="entry name" value="ENOYL-COA HYDRATASE"/>
    <property type="match status" value="1"/>
</dbReference>
<dbReference type="STRING" id="44941.A0A397W2Y2"/>
<name>A0A397W2Y2_9GLOM</name>
<dbReference type="FunFam" id="3.90.226.10:FF:000024">
    <property type="entry name" value="Delta3,5-delta2,4-dienoyl-CoA isomerase"/>
    <property type="match status" value="1"/>
</dbReference>
<comment type="subcellular location">
    <subcellularLocation>
        <location evidence="1">Peroxisome</location>
    </subcellularLocation>
</comment>
<keyword evidence="4" id="KW-0276">Fatty acid metabolism</keyword>